<sequence length="51" mass="5868">MINKSTPSILHGLTNGTDVEQRPEEDDLGVYLPFPLKHRFKVNTELFLRLS</sequence>
<accession>A0ABY8AY87</accession>
<gene>
    <name evidence="2" type="ORF">OE059_12550</name>
</gene>
<proteinExistence type="predicted"/>
<feature type="region of interest" description="Disordered" evidence="1">
    <location>
        <begin position="1"/>
        <end position="21"/>
    </location>
</feature>
<evidence type="ECO:0000313" key="3">
    <source>
        <dbReference type="Proteomes" id="UP001219957"/>
    </source>
</evidence>
<evidence type="ECO:0000256" key="1">
    <source>
        <dbReference type="SAM" id="MobiDB-lite"/>
    </source>
</evidence>
<dbReference type="Proteomes" id="UP001219957">
    <property type="component" value="Chromosome"/>
</dbReference>
<evidence type="ECO:0000313" key="2">
    <source>
        <dbReference type="EMBL" id="WED54852.1"/>
    </source>
</evidence>
<name>A0ABY8AY87_9BACL</name>
<dbReference type="RefSeq" id="WP_275060065.1">
    <property type="nucleotide sequence ID" value="NZ_CP109617.1"/>
</dbReference>
<protein>
    <submittedName>
        <fullName evidence="2">Uncharacterized protein</fullName>
    </submittedName>
</protein>
<organism evidence="2 3">
    <name type="scientific">Exiguobacterium profundum</name>
    <dbReference type="NCBI Taxonomy" id="307643"/>
    <lineage>
        <taxon>Bacteria</taxon>
        <taxon>Bacillati</taxon>
        <taxon>Bacillota</taxon>
        <taxon>Bacilli</taxon>
        <taxon>Bacillales</taxon>
        <taxon>Bacillales Family XII. Incertae Sedis</taxon>
        <taxon>Exiguobacterium</taxon>
    </lineage>
</organism>
<keyword evidence="3" id="KW-1185">Reference proteome</keyword>
<feature type="compositionally biased region" description="Polar residues" evidence="1">
    <location>
        <begin position="1"/>
        <end position="18"/>
    </location>
</feature>
<dbReference type="EMBL" id="CP109617">
    <property type="protein sequence ID" value="WED54852.1"/>
    <property type="molecule type" value="Genomic_DNA"/>
</dbReference>
<reference evidence="2 3" key="1">
    <citation type="submission" date="2022-10" db="EMBL/GenBank/DDBJ databases">
        <title>Complete genome sequence of Exiguobacterium profundum TSS-3 isolated from an extremely saline-alkaline spring located in Ixtapa, Chiapas-Mexico.</title>
        <authorList>
            <person name="Rincon-Rosales R."/>
            <person name="Rogel M.A."/>
            <person name="Rincon-Molina C.I."/>
            <person name="Guerrero G."/>
            <person name="Manzano-Gomez L.A."/>
            <person name="Lopez-Lopez A."/>
            <person name="Rincon Molina F.A."/>
            <person name="Martinez-Romero E."/>
        </authorList>
    </citation>
    <scope>NUCLEOTIDE SEQUENCE [LARGE SCALE GENOMIC DNA]</scope>
    <source>
        <strain evidence="2 3">TSS-3</strain>
    </source>
</reference>